<protein>
    <submittedName>
        <fullName evidence="1">Uncharacterized protein</fullName>
    </submittedName>
</protein>
<name>A0A0E9VUA5_ANGAN</name>
<dbReference type="AlphaFoldDB" id="A0A0E9VUA5"/>
<dbReference type="EMBL" id="GBXM01027677">
    <property type="protein sequence ID" value="JAH80900.1"/>
    <property type="molecule type" value="Transcribed_RNA"/>
</dbReference>
<reference evidence="1" key="1">
    <citation type="submission" date="2014-11" db="EMBL/GenBank/DDBJ databases">
        <authorList>
            <person name="Amaro Gonzalez C."/>
        </authorList>
    </citation>
    <scope>NUCLEOTIDE SEQUENCE</scope>
</reference>
<evidence type="ECO:0000313" key="1">
    <source>
        <dbReference type="EMBL" id="JAH80900.1"/>
    </source>
</evidence>
<organism evidence="1">
    <name type="scientific">Anguilla anguilla</name>
    <name type="common">European freshwater eel</name>
    <name type="synonym">Muraena anguilla</name>
    <dbReference type="NCBI Taxonomy" id="7936"/>
    <lineage>
        <taxon>Eukaryota</taxon>
        <taxon>Metazoa</taxon>
        <taxon>Chordata</taxon>
        <taxon>Craniata</taxon>
        <taxon>Vertebrata</taxon>
        <taxon>Euteleostomi</taxon>
        <taxon>Actinopterygii</taxon>
        <taxon>Neopterygii</taxon>
        <taxon>Teleostei</taxon>
        <taxon>Anguilliformes</taxon>
        <taxon>Anguillidae</taxon>
        <taxon>Anguilla</taxon>
    </lineage>
</organism>
<sequence length="22" mass="2477">MSSLLAHVRSNYFLSTTAQGRH</sequence>
<reference evidence="1" key="2">
    <citation type="journal article" date="2015" name="Fish Shellfish Immunol.">
        <title>Early steps in the European eel (Anguilla anguilla)-Vibrio vulnificus interaction in the gills: Role of the RtxA13 toxin.</title>
        <authorList>
            <person name="Callol A."/>
            <person name="Pajuelo D."/>
            <person name="Ebbesson L."/>
            <person name="Teles M."/>
            <person name="MacKenzie S."/>
            <person name="Amaro C."/>
        </authorList>
    </citation>
    <scope>NUCLEOTIDE SEQUENCE</scope>
</reference>
<accession>A0A0E9VUA5</accession>
<proteinExistence type="predicted"/>